<keyword evidence="5" id="KW-0732">Signal</keyword>
<geneLocation type="chloroplast" evidence="6"/>
<comment type="function">
    <text evidence="4">Participates in efficiency of electron transfer from plastocyanin to P700 (or cytochrome c553 in algae and cyanobacteria). This plastocyanin-docking protein contributes to the specific association of plastocyanin to PSI.</text>
</comment>
<dbReference type="RefSeq" id="YP_009059171.1">
    <property type="nucleotide sequence ID" value="NC_024928.1"/>
</dbReference>
<dbReference type="GO" id="GO:0015979">
    <property type="term" value="P:photosynthesis"/>
    <property type="evidence" value="ECO:0007669"/>
    <property type="project" value="UniProtKB-UniRule"/>
</dbReference>
<protein>
    <recommendedName>
        <fullName evidence="4">Photosystem I reaction center subunit III</fullName>
    </recommendedName>
    <alternativeName>
        <fullName evidence="4">PSI-F</fullName>
    </alternativeName>
</protein>
<name>A0A023JEN8_9STRA</name>
<gene>
    <name evidence="6" type="primary">psaF</name>
</gene>
<dbReference type="GeneID" id="20465639"/>
<dbReference type="Pfam" id="PF02507">
    <property type="entry name" value="PSI_PsaF"/>
    <property type="match status" value="1"/>
</dbReference>
<keyword evidence="6" id="KW-0934">Plastid</keyword>
<dbReference type="PANTHER" id="PTHR34939:SF1">
    <property type="entry name" value="PHOTOSYSTEM I REACTION CENTER SUBUNIT III, CHLOROPLASTIC"/>
    <property type="match status" value="1"/>
</dbReference>
<dbReference type="PANTHER" id="PTHR34939">
    <property type="entry name" value="PHOTOSYSTEM I REACTION CENTER SUBUNIT III, CHLOROPLASTIC"/>
    <property type="match status" value="1"/>
</dbReference>
<dbReference type="InterPro" id="IPR036577">
    <property type="entry name" value="PSI_PsaF_sf"/>
</dbReference>
<dbReference type="GO" id="GO:0009538">
    <property type="term" value="C:photosystem I reaction center"/>
    <property type="evidence" value="ECO:0007669"/>
    <property type="project" value="UniProtKB-UniRule"/>
</dbReference>
<feature type="signal peptide" evidence="5">
    <location>
        <begin position="1"/>
        <end position="24"/>
    </location>
</feature>
<proteinExistence type="inferred from homology"/>
<organism evidence="6">
    <name type="scientific">Eunotia naegelii</name>
    <dbReference type="NCBI Taxonomy" id="1458866"/>
    <lineage>
        <taxon>Eukaryota</taxon>
        <taxon>Sar</taxon>
        <taxon>Stramenopiles</taxon>
        <taxon>Ochrophyta</taxon>
        <taxon>Bacillariophyta</taxon>
        <taxon>Bacillariophyceae</taxon>
        <taxon>Eunotiophycidae</taxon>
        <taxon>Eunotiales</taxon>
        <taxon>Eunotiaceae</taxon>
        <taxon>Eunotia</taxon>
    </lineage>
</organism>
<dbReference type="AlphaFoldDB" id="A0A023JEN8"/>
<dbReference type="Gene3D" id="1.10.8.110">
    <property type="entry name" value="Photosystem I PsaF, reaction centre subunit III"/>
    <property type="match status" value="1"/>
</dbReference>
<keyword evidence="3 4" id="KW-0603">Photosystem I</keyword>
<sequence length="185" mass="20431">MKRFNLIGLLFAVLVALTPNQALADIGGLTKCSDSPAFAKRLNASVKKLEQRISKYEANSPAALALEQQIDRTKARFDKYGRSDLLCGTDGLPHLIADGRWSHAAEFILPGFGFIYITGWIGWVGRKYLRAVSTTKNPTESEIIINVPLALKIMTTGYIWPISAWQELISGELIAPKDEITVSPR</sequence>
<feature type="chain" id="PRO_5001522000" description="Photosystem I reaction center subunit III" evidence="5">
    <location>
        <begin position="25"/>
        <end position="185"/>
    </location>
</feature>
<evidence type="ECO:0000256" key="4">
    <source>
        <dbReference type="RuleBase" id="RU368107"/>
    </source>
</evidence>
<comment type="similarity">
    <text evidence="1 4">Belongs to the PsaF family.</text>
</comment>
<keyword evidence="6" id="KW-0150">Chloroplast</keyword>
<reference evidence="6" key="1">
    <citation type="journal article" date="2014" name="Genome Biol. Evol.">
        <title>Serial gene losses and foreign DNA underlie size and sequence variation in the plastid genomes of diatoms.</title>
        <authorList>
            <person name="Ruck E.C."/>
            <person name="Nakov T."/>
            <person name="Jansen R.K."/>
            <person name="Theriot E.C."/>
            <person name="Alverson A.J."/>
        </authorList>
    </citation>
    <scope>NUCLEOTIDE SEQUENCE</scope>
    <source>
        <strain evidence="6">Utex FD354</strain>
    </source>
</reference>
<dbReference type="FunFam" id="1.10.8.110:FF:000001">
    <property type="entry name" value="Photosystem I reaction center subunit III"/>
    <property type="match status" value="1"/>
</dbReference>
<evidence type="ECO:0000256" key="3">
    <source>
        <dbReference type="ARBA" id="ARBA00022836"/>
    </source>
</evidence>
<accession>A0A023JEN8</accession>
<dbReference type="InterPro" id="IPR003666">
    <property type="entry name" value="PSI_PsaF"/>
</dbReference>
<dbReference type="SUPFAM" id="SSF81536">
    <property type="entry name" value="Subunit III of photosystem I reaction centre, PsaF"/>
    <property type="match status" value="1"/>
</dbReference>
<evidence type="ECO:0000256" key="2">
    <source>
        <dbReference type="ARBA" id="ARBA00022531"/>
    </source>
</evidence>
<keyword evidence="2 4" id="KW-0602">Photosynthesis</keyword>
<evidence type="ECO:0000256" key="5">
    <source>
        <dbReference type="SAM" id="SignalP"/>
    </source>
</evidence>
<evidence type="ECO:0000313" key="6">
    <source>
        <dbReference type="EMBL" id="AHI51118.1"/>
    </source>
</evidence>
<dbReference type="EMBL" id="KF733443">
    <property type="protein sequence ID" value="AHI51118.1"/>
    <property type="molecule type" value="Genomic_DNA"/>
</dbReference>
<evidence type="ECO:0000256" key="1">
    <source>
        <dbReference type="ARBA" id="ARBA00008386"/>
    </source>
</evidence>